<evidence type="ECO:0000313" key="6">
    <source>
        <dbReference type="EMBL" id="WAI49396.1"/>
    </source>
</evidence>
<evidence type="ECO:0000256" key="5">
    <source>
        <dbReference type="SAM" id="SignalP"/>
    </source>
</evidence>
<protein>
    <submittedName>
        <fullName evidence="6">Polyamine ABC transporter substrate-binding protein</fullName>
    </submittedName>
</protein>
<evidence type="ECO:0000256" key="4">
    <source>
        <dbReference type="ARBA" id="ARBA00022764"/>
    </source>
</evidence>
<reference evidence="6" key="1">
    <citation type="submission" date="2022-11" db="EMBL/GenBank/DDBJ databases">
        <title>Pseudomonas triclosanedens sp. nov., a triclosan degrader isolated from activated sludge.</title>
        <authorList>
            <person name="Yin Y."/>
            <person name="Lu Z."/>
        </authorList>
    </citation>
    <scope>NUCLEOTIDE SEQUENCE</scope>
    <source>
        <strain evidence="6">ZM23</strain>
    </source>
</reference>
<feature type="signal peptide" evidence="5">
    <location>
        <begin position="1"/>
        <end position="19"/>
    </location>
</feature>
<comment type="subcellular location">
    <subcellularLocation>
        <location evidence="1">Periplasm</location>
    </subcellularLocation>
</comment>
<accession>A0ABY6ZXA4</accession>
<dbReference type="RefSeq" id="WP_254475362.1">
    <property type="nucleotide sequence ID" value="NZ_CP113432.1"/>
</dbReference>
<dbReference type="Proteomes" id="UP001163624">
    <property type="component" value="Chromosome"/>
</dbReference>
<dbReference type="InterPro" id="IPR001188">
    <property type="entry name" value="Sperm_putr-bd"/>
</dbReference>
<dbReference type="PIRSF" id="PIRSF019574">
    <property type="entry name" value="Periplasmic_polyamine_BP"/>
    <property type="match status" value="1"/>
</dbReference>
<dbReference type="PANTHER" id="PTHR30222">
    <property type="entry name" value="SPERMIDINE/PUTRESCINE-BINDING PERIPLASMIC PROTEIN"/>
    <property type="match status" value="1"/>
</dbReference>
<gene>
    <name evidence="6" type="ORF">OU419_27290</name>
</gene>
<dbReference type="PANTHER" id="PTHR30222:SF18">
    <property type="entry name" value="BIFUNCTIONAL POLYHYDROXYBUTYRATE SYNTHASE _ ABC TRANSPORTER PERIPLASMIC BINDING PROTEIN-RELATED"/>
    <property type="match status" value="1"/>
</dbReference>
<dbReference type="PRINTS" id="PR00909">
    <property type="entry name" value="SPERMDNBNDNG"/>
</dbReference>
<organism evidence="6 7">
    <name type="scientific">Pseudomonas triclosanedens</name>
    <dbReference type="NCBI Taxonomy" id="2961893"/>
    <lineage>
        <taxon>Bacteria</taxon>
        <taxon>Pseudomonadati</taxon>
        <taxon>Pseudomonadota</taxon>
        <taxon>Gammaproteobacteria</taxon>
        <taxon>Pseudomonadales</taxon>
        <taxon>Pseudomonadaceae</taxon>
        <taxon>Pseudomonas</taxon>
    </lineage>
</organism>
<evidence type="ECO:0000256" key="3">
    <source>
        <dbReference type="ARBA" id="ARBA00022729"/>
    </source>
</evidence>
<dbReference type="Pfam" id="PF13416">
    <property type="entry name" value="SBP_bac_8"/>
    <property type="match status" value="1"/>
</dbReference>
<evidence type="ECO:0000256" key="1">
    <source>
        <dbReference type="ARBA" id="ARBA00004418"/>
    </source>
</evidence>
<dbReference type="SUPFAM" id="SSF53850">
    <property type="entry name" value="Periplasmic binding protein-like II"/>
    <property type="match status" value="1"/>
</dbReference>
<sequence length="353" mass="39504">MPRLYALMLLLLCPLSGWADQVIRVYNWNDYIAPEVLKDFEKDSGIRVEYHTYSTAEELKKALQSGEHIDVAVPSHNDLPAMIKDKLIQPLDLARLPNRSHMDPQLLSKLAAVDPNNQHAVPYLWGAVGLAINEPEAEKAYGGKLPESWSVLFDPQQSQRLKSCGISLLDAPDEAFSVLMNYQGRNFARSAPSQIRRAGEVFAALRPNLRYIDSERYIQDLNAGKLCVSMAWVGDALNAANAGQPVRFVVPQEGSVLFIDNLVIPSSSEHPDLALRFIDYLMQPKVAAQITASTLYPNGNKDSAQYLDAALRDQPGLYPDQETKRRLFALETAPEKTAPVITEVWEHLRREAR</sequence>
<dbReference type="CDD" id="cd13659">
    <property type="entry name" value="PBP2_PotF"/>
    <property type="match status" value="1"/>
</dbReference>
<evidence type="ECO:0000256" key="2">
    <source>
        <dbReference type="ARBA" id="ARBA00022448"/>
    </source>
</evidence>
<feature type="chain" id="PRO_5045504755" evidence="5">
    <location>
        <begin position="20"/>
        <end position="353"/>
    </location>
</feature>
<keyword evidence="3 5" id="KW-0732">Signal</keyword>
<dbReference type="Gene3D" id="3.40.190.10">
    <property type="entry name" value="Periplasmic binding protein-like II"/>
    <property type="match status" value="2"/>
</dbReference>
<keyword evidence="7" id="KW-1185">Reference proteome</keyword>
<proteinExistence type="predicted"/>
<name>A0ABY6ZXA4_9PSED</name>
<keyword evidence="4" id="KW-0574">Periplasm</keyword>
<evidence type="ECO:0000313" key="7">
    <source>
        <dbReference type="Proteomes" id="UP001163624"/>
    </source>
</evidence>
<dbReference type="InterPro" id="IPR006059">
    <property type="entry name" value="SBP"/>
</dbReference>
<keyword evidence="2" id="KW-0813">Transport</keyword>
<dbReference type="EMBL" id="CP113432">
    <property type="protein sequence ID" value="WAI49396.1"/>
    <property type="molecule type" value="Genomic_DNA"/>
</dbReference>